<dbReference type="GO" id="GO:0070403">
    <property type="term" value="F:NAD+ binding"/>
    <property type="evidence" value="ECO:0007669"/>
    <property type="project" value="InterPro"/>
</dbReference>
<dbReference type="AlphaFoldDB" id="F2J3Y7"/>
<evidence type="ECO:0000259" key="4">
    <source>
        <dbReference type="Pfam" id="PF02737"/>
    </source>
</evidence>
<feature type="domain" description="3-hydroxyacyl-CoA dehydrogenase NAD binding" evidence="4">
    <location>
        <begin position="6"/>
        <end position="180"/>
    </location>
</feature>
<dbReference type="OrthoDB" id="9803287at2"/>
<dbReference type="EMBL" id="CP002568">
    <property type="protein sequence ID" value="ADZ68969.1"/>
    <property type="molecule type" value="Genomic_DNA"/>
</dbReference>
<dbReference type="GO" id="GO:0016616">
    <property type="term" value="F:oxidoreductase activity, acting on the CH-OH group of donors, NAD or NADP as acceptor"/>
    <property type="evidence" value="ECO:0007669"/>
    <property type="project" value="InterPro"/>
</dbReference>
<dbReference type="SUPFAM" id="SSF48179">
    <property type="entry name" value="6-phosphogluconate dehydrogenase C-terminal domain-like"/>
    <property type="match status" value="1"/>
</dbReference>
<dbReference type="PANTHER" id="PTHR48075:SF5">
    <property type="entry name" value="3-HYDROXYBUTYRYL-COA DEHYDROGENASE"/>
    <property type="match status" value="1"/>
</dbReference>
<proteinExistence type="predicted"/>
<dbReference type="InterPro" id="IPR006108">
    <property type="entry name" value="3HC_DH_C"/>
</dbReference>
<dbReference type="InterPro" id="IPR008927">
    <property type="entry name" value="6-PGluconate_DH-like_C_sf"/>
</dbReference>
<evidence type="ECO:0000313" key="5">
    <source>
        <dbReference type="EMBL" id="ADZ68969.1"/>
    </source>
</evidence>
<dbReference type="GO" id="GO:0006631">
    <property type="term" value="P:fatty acid metabolic process"/>
    <property type="evidence" value="ECO:0007669"/>
    <property type="project" value="InterPro"/>
</dbReference>
<dbReference type="Gene3D" id="3.40.50.720">
    <property type="entry name" value="NAD(P)-binding Rossmann-like Domain"/>
    <property type="match status" value="1"/>
</dbReference>
<dbReference type="InterPro" id="IPR006176">
    <property type="entry name" value="3-OHacyl-CoA_DH_NAD-bd"/>
</dbReference>
<dbReference type="InterPro" id="IPR013328">
    <property type="entry name" value="6PGD_dom2"/>
</dbReference>
<evidence type="ECO:0000313" key="6">
    <source>
        <dbReference type="Proteomes" id="UP000008130"/>
    </source>
</evidence>
<protein>
    <submittedName>
        <fullName evidence="5">3-hydroxyacyl-CoA dehydrogenase (Hdb-1)</fullName>
    </submittedName>
</protein>
<dbReference type="Pfam" id="PF02737">
    <property type="entry name" value="3HCDH_N"/>
    <property type="match status" value="1"/>
</dbReference>
<evidence type="ECO:0000256" key="1">
    <source>
        <dbReference type="ARBA" id="ARBA00023002"/>
    </source>
</evidence>
<dbReference type="InterPro" id="IPR036291">
    <property type="entry name" value="NAD(P)-bd_dom_sf"/>
</dbReference>
<organism evidence="5 6">
    <name type="scientific">Polymorphum gilvum (strain LMG 25793 / CGMCC 1.9160 / SL003B-26A1)</name>
    <dbReference type="NCBI Taxonomy" id="991905"/>
    <lineage>
        <taxon>Bacteria</taxon>
        <taxon>Pseudomonadati</taxon>
        <taxon>Pseudomonadota</taxon>
        <taxon>Alphaproteobacteria</taxon>
        <taxon>Rhodobacterales</taxon>
        <taxon>Paracoccaceae</taxon>
        <taxon>Polymorphum</taxon>
    </lineage>
</organism>
<reference evidence="5 6" key="1">
    <citation type="journal article" date="2011" name="J. Bacteriol.">
        <title>Complete genome sequence of Polymorphum gilvum SL003B-26A1T, a crude oil-degrading bacterium from oil-polluted saline soil.</title>
        <authorList>
            <person name="Li S.G."/>
            <person name="Tang Y.Q."/>
            <person name="Nie Y."/>
            <person name="Cai M."/>
            <person name="Wu X.L."/>
        </authorList>
    </citation>
    <scope>NUCLEOTIDE SEQUENCE [LARGE SCALE GENOMIC DNA]</scope>
    <source>
        <strain evidence="6">LMG 25793 / CGMCC 1.9160 / SL003B-26A1</strain>
    </source>
</reference>
<dbReference type="PIRSF" id="PIRSF000105">
    <property type="entry name" value="HCDH"/>
    <property type="match status" value="1"/>
</dbReference>
<dbReference type="InterPro" id="IPR022694">
    <property type="entry name" value="3-OHacyl-CoA_DH"/>
</dbReference>
<name>F2J3Y7_POLGS</name>
<dbReference type="HOGENOM" id="CLU_009834_0_1_5"/>
<dbReference type="PANTHER" id="PTHR48075">
    <property type="entry name" value="3-HYDROXYACYL-COA DEHYDROGENASE FAMILY PROTEIN"/>
    <property type="match status" value="1"/>
</dbReference>
<dbReference type="Proteomes" id="UP000008130">
    <property type="component" value="Chromosome"/>
</dbReference>
<dbReference type="PATRIC" id="fig|991905.3.peg.549"/>
<sequence length="308" mass="32723">MRFDKTAVLGAGTIGMSWAALFAATGREVAVFDPSPNAERRVLSTIEEVADTLRALGFSHAGEADRVRFTADAAAAVEGAGFVQENVPERLDLKHGLYARIEPVLGADAIVGSSTSGLRLSDLQDGFSDPGRLVLAHPFNPPHLVPLVELMANDRTDPGVVDTAQAFYEGMGKVCVRLRKEVPGHIANRLQAALWREAIHLAVEGVASVEDIDKAVAFGPGLRWAAMGPNTLLHLGGGAGGIRAFCAHLGGAFQSWWEDLGEPRLTPDVVDVLAEGVQAMVGETSPQELAARRDRMILACLLAHARLS</sequence>
<dbReference type="Gene3D" id="1.10.1040.10">
    <property type="entry name" value="N-(1-d-carboxylethyl)-l-norvaline Dehydrogenase, domain 2"/>
    <property type="match status" value="1"/>
</dbReference>
<accession>F2J3Y7</accession>
<dbReference type="Pfam" id="PF00725">
    <property type="entry name" value="3HCDH"/>
    <property type="match status" value="1"/>
</dbReference>
<keyword evidence="6" id="KW-1185">Reference proteome</keyword>
<dbReference type="KEGG" id="pgv:SL003B_0536"/>
<dbReference type="RefSeq" id="WP_013651293.1">
    <property type="nucleotide sequence ID" value="NC_015259.1"/>
</dbReference>
<evidence type="ECO:0000256" key="2">
    <source>
        <dbReference type="PIRSR" id="PIRSR000105-1"/>
    </source>
</evidence>
<evidence type="ECO:0000259" key="3">
    <source>
        <dbReference type="Pfam" id="PF00725"/>
    </source>
</evidence>
<dbReference type="eggNOG" id="COG1250">
    <property type="taxonomic scope" value="Bacteria"/>
</dbReference>
<feature type="domain" description="3-hydroxyacyl-CoA dehydrogenase C-terminal" evidence="3">
    <location>
        <begin position="184"/>
        <end position="252"/>
    </location>
</feature>
<dbReference type="SUPFAM" id="SSF51735">
    <property type="entry name" value="NAD(P)-binding Rossmann-fold domains"/>
    <property type="match status" value="1"/>
</dbReference>
<gene>
    <name evidence="5" type="ordered locus">SL003B_0536</name>
</gene>
<keyword evidence="1" id="KW-0560">Oxidoreductase</keyword>
<dbReference type="STRING" id="991905.SL003B_0536"/>
<feature type="site" description="Important for catalytic activity" evidence="2">
    <location>
        <position position="137"/>
    </location>
</feature>